<evidence type="ECO:0000256" key="10">
    <source>
        <dbReference type="PIRNR" id="PIRNR038927"/>
    </source>
</evidence>
<dbReference type="InterPro" id="IPR011614">
    <property type="entry name" value="Catalase_core"/>
</dbReference>
<dbReference type="Pfam" id="PF06628">
    <property type="entry name" value="Catalase-rel"/>
    <property type="match status" value="1"/>
</dbReference>
<proteinExistence type="inferred from homology"/>
<dbReference type="InterPro" id="IPR002226">
    <property type="entry name" value="Catalase_haem_BS"/>
</dbReference>
<evidence type="ECO:0000256" key="5">
    <source>
        <dbReference type="ARBA" id="ARBA00022617"/>
    </source>
</evidence>
<dbReference type="Pfam" id="PF18011">
    <property type="entry name" value="Catalase_C"/>
    <property type="match status" value="1"/>
</dbReference>
<name>A0ABV8A8S2_9DEIO</name>
<keyword evidence="8 10" id="KW-0408">Iron</keyword>
<organism evidence="14 15">
    <name type="scientific">Deinococcus antarcticus</name>
    <dbReference type="NCBI Taxonomy" id="1298767"/>
    <lineage>
        <taxon>Bacteria</taxon>
        <taxon>Thermotogati</taxon>
        <taxon>Deinococcota</taxon>
        <taxon>Deinococci</taxon>
        <taxon>Deinococcales</taxon>
        <taxon>Deinococcaceae</taxon>
        <taxon>Deinococcus</taxon>
    </lineage>
</organism>
<dbReference type="PANTHER" id="PTHR42821">
    <property type="entry name" value="CATALASE"/>
    <property type="match status" value="1"/>
</dbReference>
<dbReference type="Pfam" id="PF00199">
    <property type="entry name" value="Catalase"/>
    <property type="match status" value="1"/>
</dbReference>
<dbReference type="PROSITE" id="PS51402">
    <property type="entry name" value="CATALASE_3"/>
    <property type="match status" value="1"/>
</dbReference>
<dbReference type="RefSeq" id="WP_380078581.1">
    <property type="nucleotide sequence ID" value="NZ_JBHRZF010000148.1"/>
</dbReference>
<dbReference type="InterPro" id="IPR020835">
    <property type="entry name" value="Catalase_sf"/>
</dbReference>
<feature type="region of interest" description="Disordered" evidence="12">
    <location>
        <begin position="1"/>
        <end position="49"/>
    </location>
</feature>
<gene>
    <name evidence="14" type="ORF">ACFOPQ_12405</name>
</gene>
<evidence type="ECO:0000256" key="6">
    <source>
        <dbReference type="ARBA" id="ARBA00022723"/>
    </source>
</evidence>
<feature type="domain" description="Catalase core" evidence="13">
    <location>
        <begin position="31"/>
        <end position="419"/>
    </location>
</feature>
<evidence type="ECO:0000256" key="7">
    <source>
        <dbReference type="ARBA" id="ARBA00023002"/>
    </source>
</evidence>
<evidence type="ECO:0000313" key="14">
    <source>
        <dbReference type="EMBL" id="MFC3861560.1"/>
    </source>
</evidence>
<evidence type="ECO:0000256" key="3">
    <source>
        <dbReference type="ARBA" id="ARBA00012314"/>
    </source>
</evidence>
<evidence type="ECO:0000256" key="4">
    <source>
        <dbReference type="ARBA" id="ARBA00022559"/>
    </source>
</evidence>
<comment type="similarity">
    <text evidence="2">Belongs to the catalase family. HPII subfamily.</text>
</comment>
<keyword evidence="9 10" id="KW-0376">Hydrogen peroxide</keyword>
<sequence length="708" mass="78470">MTKKQIDGKHNENDKQQDLARATTPPGEVLTDNMGHVVSDDQNSLKAGERGPTLLEDHFLREKLHHFDHERIPERIVHARGSGAHGYFQLNESLADYTTAEILTEVGVQTPVFVRLSTVAGFRGSVDTPRDVRGFATRFYTKQGNWDLVGNNIPVFFIQDAIKFPDFVHAVKPEPHHEMPQASSAHDTLWDFISLTPESMHTIMWAMSDRTLPRSLDTMDGFGVHTFRLINASGKATFVKYHWKAVRGAHSQVWDEAMKTQAADNDHHRRMMWETIDQGGTLEWDFGVQLFTEEQAAEWDFDVLDPTKIVPEDLVPVRIVGRMVLNRNPDNFFAETEQVAFMPSNIVPGMDFSEDPLLQGRNFSYLDTQLSRLGSPNWQALPINRSLAPVHNNQRDGHMRHEINPGRVSYFPNSLGGNKPAHDPERGFRSHPVMASGQKLRVRPESFSDHYGQAKLFWNSLTPIEREHVCKALQFELSKVETRHVRVAMLEHLEQIHPLLASQVALALGEQPRADQTAKLGGTKDSPEETALLATADAPTTASGGLQKTSGLSQLEQPQSAKGRMVAILCGDGVDASAVKNLQQALEKQGAKGEVVGPHLGDLGGVEARKTISNTHPVLFDAVYALNGMVAGEPLAGNADAQTFIAEAYKHYKPIGAQGEGQKLVDNAPCPDLKKDATLGVLIDDLDGFVQALGQHRYWNRVTGKAKA</sequence>
<dbReference type="PRINTS" id="PR00067">
    <property type="entry name" value="CATALASE"/>
</dbReference>
<evidence type="ECO:0000313" key="15">
    <source>
        <dbReference type="Proteomes" id="UP001595748"/>
    </source>
</evidence>
<dbReference type="Proteomes" id="UP001595748">
    <property type="component" value="Unassembled WGS sequence"/>
</dbReference>
<dbReference type="PROSITE" id="PS00437">
    <property type="entry name" value="CATALASE_1"/>
    <property type="match status" value="1"/>
</dbReference>
<feature type="compositionally biased region" description="Polar residues" evidence="12">
    <location>
        <begin position="543"/>
        <end position="558"/>
    </location>
</feature>
<comment type="caution">
    <text evidence="14">The sequence shown here is derived from an EMBL/GenBank/DDBJ whole genome shotgun (WGS) entry which is preliminary data.</text>
</comment>
<evidence type="ECO:0000259" key="13">
    <source>
        <dbReference type="SMART" id="SM01060"/>
    </source>
</evidence>
<dbReference type="Gene3D" id="1.20.1370.20">
    <property type="match status" value="1"/>
</dbReference>
<dbReference type="EMBL" id="JBHRZF010000148">
    <property type="protein sequence ID" value="MFC3861560.1"/>
    <property type="molecule type" value="Genomic_DNA"/>
</dbReference>
<dbReference type="Gene3D" id="2.40.180.10">
    <property type="entry name" value="Catalase core domain"/>
    <property type="match status" value="1"/>
</dbReference>
<dbReference type="InterPro" id="IPR043156">
    <property type="entry name" value="Catalase_clade2_helical"/>
</dbReference>
<dbReference type="PANTHER" id="PTHR42821:SF1">
    <property type="entry name" value="CATALASE-B"/>
    <property type="match status" value="1"/>
</dbReference>
<evidence type="ECO:0000256" key="1">
    <source>
        <dbReference type="ARBA" id="ARBA00001971"/>
    </source>
</evidence>
<dbReference type="SMART" id="SM01060">
    <property type="entry name" value="Catalase"/>
    <property type="match status" value="1"/>
</dbReference>
<dbReference type="GO" id="GO:0004096">
    <property type="term" value="F:catalase activity"/>
    <property type="evidence" value="ECO:0007669"/>
    <property type="project" value="UniProtKB-EC"/>
</dbReference>
<keyword evidence="4 10" id="KW-0575">Peroxidase</keyword>
<comment type="catalytic activity">
    <reaction evidence="10 11">
        <text>2 H2O2 = O2 + 2 H2O</text>
        <dbReference type="Rhea" id="RHEA:20309"/>
        <dbReference type="ChEBI" id="CHEBI:15377"/>
        <dbReference type="ChEBI" id="CHEBI:15379"/>
        <dbReference type="ChEBI" id="CHEBI:16240"/>
        <dbReference type="EC" id="1.11.1.6"/>
    </reaction>
</comment>
<dbReference type="SUPFAM" id="SSF56634">
    <property type="entry name" value="Heme-dependent catalase-like"/>
    <property type="match status" value="1"/>
</dbReference>
<dbReference type="InterPro" id="IPR024708">
    <property type="entry name" value="Catalase_AS"/>
</dbReference>
<comment type="cofactor">
    <cofactor evidence="1 10">
        <name>heme</name>
        <dbReference type="ChEBI" id="CHEBI:30413"/>
    </cofactor>
</comment>
<accession>A0ABV8A8S2</accession>
<dbReference type="SUPFAM" id="SSF52317">
    <property type="entry name" value="Class I glutamine amidotransferase-like"/>
    <property type="match status" value="1"/>
</dbReference>
<protein>
    <recommendedName>
        <fullName evidence="3 10">Catalase</fullName>
        <ecNumber evidence="3 10">1.11.1.6</ecNumber>
    </recommendedName>
</protein>
<evidence type="ECO:0000256" key="9">
    <source>
        <dbReference type="ARBA" id="ARBA00023324"/>
    </source>
</evidence>
<dbReference type="PROSITE" id="PS00438">
    <property type="entry name" value="CATALASE_2"/>
    <property type="match status" value="1"/>
</dbReference>
<dbReference type="InterPro" id="IPR010582">
    <property type="entry name" value="Catalase_immune_responsive"/>
</dbReference>
<dbReference type="PIRSF" id="PIRSF038927">
    <property type="entry name" value="Catalase_clade2"/>
    <property type="match status" value="1"/>
</dbReference>
<evidence type="ECO:0000256" key="8">
    <source>
        <dbReference type="ARBA" id="ARBA00023004"/>
    </source>
</evidence>
<keyword evidence="15" id="KW-1185">Reference proteome</keyword>
<dbReference type="CDD" id="cd03132">
    <property type="entry name" value="GATase1_catalase"/>
    <property type="match status" value="1"/>
</dbReference>
<evidence type="ECO:0000256" key="11">
    <source>
        <dbReference type="RuleBase" id="RU000498"/>
    </source>
</evidence>
<dbReference type="InterPro" id="IPR018028">
    <property type="entry name" value="Catalase"/>
</dbReference>
<dbReference type="InterPro" id="IPR041399">
    <property type="entry name" value="Catalase_large_C"/>
</dbReference>
<evidence type="ECO:0000256" key="2">
    <source>
        <dbReference type="ARBA" id="ARBA00010660"/>
    </source>
</evidence>
<dbReference type="InterPro" id="IPR029062">
    <property type="entry name" value="Class_I_gatase-like"/>
</dbReference>
<feature type="region of interest" description="Disordered" evidence="12">
    <location>
        <begin position="537"/>
        <end position="558"/>
    </location>
</feature>
<dbReference type="InterPro" id="IPR024712">
    <property type="entry name" value="Catalase_clade2"/>
</dbReference>
<dbReference type="Gene3D" id="3.40.50.880">
    <property type="match status" value="1"/>
</dbReference>
<keyword evidence="5 10" id="KW-0349">Heme</keyword>
<evidence type="ECO:0000256" key="12">
    <source>
        <dbReference type="SAM" id="MobiDB-lite"/>
    </source>
</evidence>
<feature type="compositionally biased region" description="Basic and acidic residues" evidence="12">
    <location>
        <begin position="1"/>
        <end position="18"/>
    </location>
</feature>
<keyword evidence="6 10" id="KW-0479">Metal-binding</keyword>
<comment type="function">
    <text evidence="10">Decomposes hydrogen peroxide into water and oxygen; serves to protect cells from the toxic effects of hydrogen peroxide.</text>
</comment>
<dbReference type="EC" id="1.11.1.6" evidence="3 10"/>
<reference evidence="15" key="1">
    <citation type="journal article" date="2019" name="Int. J. Syst. Evol. Microbiol.">
        <title>The Global Catalogue of Microorganisms (GCM) 10K type strain sequencing project: providing services to taxonomists for standard genome sequencing and annotation.</title>
        <authorList>
            <consortium name="The Broad Institute Genomics Platform"/>
            <consortium name="The Broad Institute Genome Sequencing Center for Infectious Disease"/>
            <person name="Wu L."/>
            <person name="Ma J."/>
        </authorList>
    </citation>
    <scope>NUCLEOTIDE SEQUENCE [LARGE SCALE GENOMIC DNA]</scope>
    <source>
        <strain evidence="15">CCTCC AB 2013263</strain>
    </source>
</reference>
<keyword evidence="7 10" id="KW-0560">Oxidoreductase</keyword>